<dbReference type="Proteomes" id="UP000596742">
    <property type="component" value="Unassembled WGS sequence"/>
</dbReference>
<dbReference type="PANTHER" id="PTHR23112">
    <property type="entry name" value="G PROTEIN-COUPLED RECEPTOR 157-RELATED"/>
    <property type="match status" value="1"/>
</dbReference>
<accession>A0A8B6GXB2</accession>
<keyword evidence="3 5" id="KW-1133">Transmembrane helix</keyword>
<dbReference type="Gene3D" id="1.20.1070.10">
    <property type="entry name" value="Rhodopsin 7-helix transmembrane proteins"/>
    <property type="match status" value="1"/>
</dbReference>
<dbReference type="GO" id="GO:0007189">
    <property type="term" value="P:adenylate cyclase-activating G protein-coupled receptor signaling pathway"/>
    <property type="evidence" value="ECO:0007669"/>
    <property type="project" value="TreeGrafter"/>
</dbReference>
<comment type="subcellular location">
    <subcellularLocation>
        <location evidence="1">Membrane</location>
        <topology evidence="1">Multi-pass membrane protein</topology>
    </subcellularLocation>
</comment>
<dbReference type="PROSITE" id="PS50261">
    <property type="entry name" value="G_PROTEIN_RECEP_F2_4"/>
    <property type="match status" value="1"/>
</dbReference>
<dbReference type="InterPro" id="IPR000832">
    <property type="entry name" value="GPCR_2_secretin-like"/>
</dbReference>
<proteinExistence type="predicted"/>
<dbReference type="AlphaFoldDB" id="A0A8B6GXB2"/>
<dbReference type="GO" id="GO:0004930">
    <property type="term" value="F:G protein-coupled receptor activity"/>
    <property type="evidence" value="ECO:0007669"/>
    <property type="project" value="InterPro"/>
</dbReference>
<protein>
    <submittedName>
        <fullName evidence="7">G protein-coupled receptor 157</fullName>
    </submittedName>
</protein>
<evidence type="ECO:0000256" key="5">
    <source>
        <dbReference type="SAM" id="Phobius"/>
    </source>
</evidence>
<dbReference type="EMBL" id="UYJE01009142">
    <property type="protein sequence ID" value="VDI70417.1"/>
    <property type="molecule type" value="Genomic_DNA"/>
</dbReference>
<keyword evidence="4 5" id="KW-0472">Membrane</keyword>
<evidence type="ECO:0000256" key="3">
    <source>
        <dbReference type="ARBA" id="ARBA00022989"/>
    </source>
</evidence>
<dbReference type="PANTHER" id="PTHR23112:SF47">
    <property type="entry name" value="G-PROTEIN COUPLED RECEPTOR 157"/>
    <property type="match status" value="1"/>
</dbReference>
<keyword evidence="7" id="KW-0675">Receptor</keyword>
<keyword evidence="8" id="KW-1185">Reference proteome</keyword>
<dbReference type="InterPro" id="IPR017981">
    <property type="entry name" value="GPCR_2-like_7TM"/>
</dbReference>
<feature type="transmembrane region" description="Helical" evidence="5">
    <location>
        <begin position="144"/>
        <end position="162"/>
    </location>
</feature>
<dbReference type="GO" id="GO:0007166">
    <property type="term" value="P:cell surface receptor signaling pathway"/>
    <property type="evidence" value="ECO:0007669"/>
    <property type="project" value="InterPro"/>
</dbReference>
<keyword evidence="2 5" id="KW-0812">Transmembrane</keyword>
<feature type="transmembrane region" description="Helical" evidence="5">
    <location>
        <begin position="108"/>
        <end position="132"/>
    </location>
</feature>
<dbReference type="GO" id="GO:0005886">
    <property type="term" value="C:plasma membrane"/>
    <property type="evidence" value="ECO:0007669"/>
    <property type="project" value="TreeGrafter"/>
</dbReference>
<feature type="domain" description="G-protein coupled receptors family 2 profile 2" evidence="6">
    <location>
        <begin position="19"/>
        <end position="182"/>
    </location>
</feature>
<evidence type="ECO:0000313" key="7">
    <source>
        <dbReference type="EMBL" id="VDI70417.1"/>
    </source>
</evidence>
<evidence type="ECO:0000313" key="8">
    <source>
        <dbReference type="Proteomes" id="UP000596742"/>
    </source>
</evidence>
<sequence>MYKMGNNTDPGDLIDKINMLDIVLTLAGASLSILGAFVLFFAHYIRHKSGKPTDEVRQFLIFLTVADMFNAFGLLSGAARFLNSKDSTDDKVAACHRYEELGCIAQSYITTLFGMSSFFWTTIIAFHLFWTYEDNSPSSIKKTLLYHFITWGIPFAITTAAVSKNVLGSDLSVGSGAWCWISACLPNYDRTLWMTISGKGWEILMYFSCCAFYLLIKWRKIKIRRHRRKMNIGSLSPSQTAVQSDVETKPHEDIRFLLLWLIEVVLRIFGTIRYLTAAVRRHTAKEIKNYNTVDKVLLHFQSFGDSAQALCSCLLFCIFDKEIRNLLKDNFFCNQKRSEKRPLLTRQTTVC</sequence>
<evidence type="ECO:0000256" key="1">
    <source>
        <dbReference type="ARBA" id="ARBA00004141"/>
    </source>
</evidence>
<reference evidence="7" key="1">
    <citation type="submission" date="2018-11" db="EMBL/GenBank/DDBJ databases">
        <authorList>
            <person name="Alioto T."/>
            <person name="Alioto T."/>
        </authorList>
    </citation>
    <scope>NUCLEOTIDE SEQUENCE</scope>
</reference>
<dbReference type="Pfam" id="PF00002">
    <property type="entry name" value="7tm_2"/>
    <property type="match status" value="1"/>
</dbReference>
<organism evidence="7 8">
    <name type="scientific">Mytilus galloprovincialis</name>
    <name type="common">Mediterranean mussel</name>
    <dbReference type="NCBI Taxonomy" id="29158"/>
    <lineage>
        <taxon>Eukaryota</taxon>
        <taxon>Metazoa</taxon>
        <taxon>Spiralia</taxon>
        <taxon>Lophotrochozoa</taxon>
        <taxon>Mollusca</taxon>
        <taxon>Bivalvia</taxon>
        <taxon>Autobranchia</taxon>
        <taxon>Pteriomorphia</taxon>
        <taxon>Mytilida</taxon>
        <taxon>Mytiloidea</taxon>
        <taxon>Mytilidae</taxon>
        <taxon>Mytilinae</taxon>
        <taxon>Mytilus</taxon>
    </lineage>
</organism>
<comment type="caution">
    <text evidence="7">The sequence shown here is derived from an EMBL/GenBank/DDBJ whole genome shotgun (WGS) entry which is preliminary data.</text>
</comment>
<evidence type="ECO:0000256" key="4">
    <source>
        <dbReference type="ARBA" id="ARBA00023136"/>
    </source>
</evidence>
<dbReference type="OrthoDB" id="100006at2759"/>
<name>A0A8B6GXB2_MYTGA</name>
<feature type="transmembrane region" description="Helical" evidence="5">
    <location>
        <begin position="22"/>
        <end position="45"/>
    </location>
</feature>
<dbReference type="SUPFAM" id="SSF81321">
    <property type="entry name" value="Family A G protein-coupled receptor-like"/>
    <property type="match status" value="1"/>
</dbReference>
<evidence type="ECO:0000256" key="2">
    <source>
        <dbReference type="ARBA" id="ARBA00022692"/>
    </source>
</evidence>
<evidence type="ECO:0000259" key="6">
    <source>
        <dbReference type="PROSITE" id="PS50261"/>
    </source>
</evidence>
<feature type="transmembrane region" description="Helical" evidence="5">
    <location>
        <begin position="200"/>
        <end position="218"/>
    </location>
</feature>
<gene>
    <name evidence="7" type="ORF">MGAL_10B013606</name>
</gene>
<feature type="transmembrane region" description="Helical" evidence="5">
    <location>
        <begin position="57"/>
        <end position="79"/>
    </location>
</feature>